<comment type="caution">
    <text evidence="3">The sequence shown here is derived from an EMBL/GenBank/DDBJ whole genome shotgun (WGS) entry which is preliminary data.</text>
</comment>
<protein>
    <submittedName>
        <fullName evidence="3">Protein transport protein sec1</fullName>
    </submittedName>
</protein>
<gene>
    <name evidence="3" type="ORF">AYI70_g3966</name>
</gene>
<dbReference type="Gene3D" id="3.40.50.1910">
    <property type="match status" value="1"/>
</dbReference>
<accession>A0A1R1Y1U0</accession>
<dbReference type="Pfam" id="PF00995">
    <property type="entry name" value="Sec1"/>
    <property type="match status" value="1"/>
</dbReference>
<dbReference type="AlphaFoldDB" id="A0A1R1Y1U0"/>
<comment type="similarity">
    <text evidence="1">Belongs to the STXBP/unc-18/SEC1 family.</text>
</comment>
<evidence type="ECO:0000256" key="2">
    <source>
        <dbReference type="SAM" id="MobiDB-lite"/>
    </source>
</evidence>
<evidence type="ECO:0000256" key="1">
    <source>
        <dbReference type="ARBA" id="ARBA00009884"/>
    </source>
</evidence>
<dbReference type="STRING" id="133412.A0A1R1Y1U0"/>
<evidence type="ECO:0000313" key="4">
    <source>
        <dbReference type="Proteomes" id="UP000187283"/>
    </source>
</evidence>
<dbReference type="OrthoDB" id="2228at2759"/>
<dbReference type="PANTHER" id="PTHR11679">
    <property type="entry name" value="VESICLE PROTEIN SORTING-ASSOCIATED"/>
    <property type="match status" value="1"/>
</dbReference>
<name>A0A1R1Y1U0_9FUNG</name>
<dbReference type="InterPro" id="IPR001619">
    <property type="entry name" value="Sec1-like"/>
</dbReference>
<sequence>MSPKNNYKSVIDSFTLLSKINKKIAVINKPKESNTSLFDSESENFDLSRYKTVLSYILRNATADLLDPYYFSPVSQGNQGVKNIGIEIRNISSVIIDPIIETFTGINKKKSSGIWSRSPTWQKKIRNTENKGLYYKKENEVVNSKTNNINGSTQGSIELVKKSSDISKKSISSRWSKKSKNSKKSGKSGKSDRSSNFELKMREMFNEHKIRFNKVDSAPQIVVFILGGVTYPEIRDVNLLSKNYKTNIYIGSTHLITPSDFIKQLGL</sequence>
<dbReference type="InterPro" id="IPR027482">
    <property type="entry name" value="Sec1-like_dom2"/>
</dbReference>
<organism evidence="3 4">
    <name type="scientific">Smittium culicis</name>
    <dbReference type="NCBI Taxonomy" id="133412"/>
    <lineage>
        <taxon>Eukaryota</taxon>
        <taxon>Fungi</taxon>
        <taxon>Fungi incertae sedis</taxon>
        <taxon>Zoopagomycota</taxon>
        <taxon>Kickxellomycotina</taxon>
        <taxon>Harpellomycetes</taxon>
        <taxon>Harpellales</taxon>
        <taxon>Legeriomycetaceae</taxon>
        <taxon>Smittium</taxon>
    </lineage>
</organism>
<reference evidence="3 4" key="1">
    <citation type="submission" date="2017-01" db="EMBL/GenBank/DDBJ databases">
        <authorList>
            <person name="Mah S.A."/>
            <person name="Swanson W.J."/>
            <person name="Moy G.W."/>
            <person name="Vacquier V.D."/>
        </authorList>
    </citation>
    <scope>NUCLEOTIDE SEQUENCE [LARGE SCALE GENOMIC DNA]</scope>
    <source>
        <strain evidence="3 4">GSMNP</strain>
    </source>
</reference>
<dbReference type="SUPFAM" id="SSF56815">
    <property type="entry name" value="Sec1/munc18-like (SM) proteins"/>
    <property type="match status" value="1"/>
</dbReference>
<dbReference type="Proteomes" id="UP000187283">
    <property type="component" value="Unassembled WGS sequence"/>
</dbReference>
<dbReference type="InterPro" id="IPR036045">
    <property type="entry name" value="Sec1-like_sf"/>
</dbReference>
<keyword evidence="4" id="KW-1185">Reference proteome</keyword>
<feature type="compositionally biased region" description="Basic residues" evidence="2">
    <location>
        <begin position="175"/>
        <end position="187"/>
    </location>
</feature>
<evidence type="ECO:0000313" key="3">
    <source>
        <dbReference type="EMBL" id="OMJ20676.1"/>
    </source>
</evidence>
<dbReference type="EMBL" id="LSSN01001179">
    <property type="protein sequence ID" value="OMJ20676.1"/>
    <property type="molecule type" value="Genomic_DNA"/>
</dbReference>
<dbReference type="GO" id="GO:0016192">
    <property type="term" value="P:vesicle-mediated transport"/>
    <property type="evidence" value="ECO:0007669"/>
    <property type="project" value="InterPro"/>
</dbReference>
<feature type="region of interest" description="Disordered" evidence="2">
    <location>
        <begin position="170"/>
        <end position="195"/>
    </location>
</feature>
<proteinExistence type="inferred from homology"/>